<name>A0A109MYX4_9BACI</name>
<accession>A0A109MYX4</accession>
<evidence type="ECO:0000256" key="1">
    <source>
        <dbReference type="SAM" id="SignalP"/>
    </source>
</evidence>
<gene>
    <name evidence="2" type="ORF">AS888_18845</name>
</gene>
<dbReference type="PROSITE" id="PS51257">
    <property type="entry name" value="PROKAR_LIPOPROTEIN"/>
    <property type="match status" value="1"/>
</dbReference>
<evidence type="ECO:0000313" key="2">
    <source>
        <dbReference type="EMBL" id="KWW20424.1"/>
    </source>
</evidence>
<dbReference type="EMBL" id="LNNH01000017">
    <property type="protein sequence ID" value="KWW20424.1"/>
    <property type="molecule type" value="Genomic_DNA"/>
</dbReference>
<proteinExistence type="predicted"/>
<evidence type="ECO:0000313" key="3">
    <source>
        <dbReference type="Proteomes" id="UP000064189"/>
    </source>
</evidence>
<dbReference type="Proteomes" id="UP000064189">
    <property type="component" value="Unassembled WGS sequence"/>
</dbReference>
<dbReference type="AlphaFoldDB" id="A0A109MYX4"/>
<keyword evidence="3" id="KW-1185">Reference proteome</keyword>
<feature type="signal peptide" evidence="1">
    <location>
        <begin position="1"/>
        <end position="22"/>
    </location>
</feature>
<keyword evidence="1" id="KW-0732">Signal</keyword>
<organism evidence="2 3">
    <name type="scientific">Peribacillus simplex</name>
    <dbReference type="NCBI Taxonomy" id="1478"/>
    <lineage>
        <taxon>Bacteria</taxon>
        <taxon>Bacillati</taxon>
        <taxon>Bacillota</taxon>
        <taxon>Bacilli</taxon>
        <taxon>Bacillales</taxon>
        <taxon>Bacillaceae</taxon>
        <taxon>Peribacillus</taxon>
    </lineage>
</organism>
<sequence length="202" mass="22070">MNIIKKILLSLLLSLVSLSLVACKGDQPKSTNTLSVPKLTAREQAILTNTSENAMLIDFNVDDTYKQLSVWVEKYEAGKLVEAEKGRLTTEVEKNGTIIFTTSKTDDEQNLSMFNITIQNGGGTSTATSPEKIEKKGASVSGSTDKIDLKNTSKPVLASIGYSSTQGGISSLSTDFYHDMDSHIDELKAYDVVYLLRSEFTK</sequence>
<reference evidence="2 3" key="1">
    <citation type="submission" date="2015-11" db="EMBL/GenBank/DDBJ databases">
        <title>Genome Sequence of Bacillus simplex strain VanAntwerpen2.</title>
        <authorList>
            <person name="Couger M.B."/>
        </authorList>
    </citation>
    <scope>NUCLEOTIDE SEQUENCE [LARGE SCALE GENOMIC DNA]</scope>
    <source>
        <strain evidence="2 3">VanAntwerpen02</strain>
    </source>
</reference>
<dbReference type="RefSeq" id="WP_061142050.1">
    <property type="nucleotide sequence ID" value="NZ_LNNH01000017.1"/>
</dbReference>
<feature type="chain" id="PRO_5038508599" description="Lipoprotein" evidence="1">
    <location>
        <begin position="23"/>
        <end position="202"/>
    </location>
</feature>
<comment type="caution">
    <text evidence="2">The sequence shown here is derived from an EMBL/GenBank/DDBJ whole genome shotgun (WGS) entry which is preliminary data.</text>
</comment>
<evidence type="ECO:0008006" key="4">
    <source>
        <dbReference type="Google" id="ProtNLM"/>
    </source>
</evidence>
<protein>
    <recommendedName>
        <fullName evidence="4">Lipoprotein</fullName>
    </recommendedName>
</protein>